<keyword evidence="2" id="KW-1185">Reference proteome</keyword>
<protein>
    <submittedName>
        <fullName evidence="1">Uncharacterized protein</fullName>
    </submittedName>
</protein>
<name>A0A1R3I7Z8_COCAP</name>
<dbReference type="Gramene" id="OMO78690">
    <property type="protein sequence ID" value="OMO78690"/>
    <property type="gene ID" value="CCACVL1_14192"/>
</dbReference>
<dbReference type="Proteomes" id="UP000188268">
    <property type="component" value="Unassembled WGS sequence"/>
</dbReference>
<dbReference type="AlphaFoldDB" id="A0A1R3I7Z8"/>
<reference evidence="1 2" key="1">
    <citation type="submission" date="2013-09" db="EMBL/GenBank/DDBJ databases">
        <title>Corchorus capsularis genome sequencing.</title>
        <authorList>
            <person name="Alam M."/>
            <person name="Haque M.S."/>
            <person name="Islam M.S."/>
            <person name="Emdad E.M."/>
            <person name="Islam M.M."/>
            <person name="Ahmed B."/>
            <person name="Halim A."/>
            <person name="Hossen Q.M.M."/>
            <person name="Hossain M.Z."/>
            <person name="Ahmed R."/>
            <person name="Khan M.M."/>
            <person name="Islam R."/>
            <person name="Rashid M.M."/>
            <person name="Khan S.A."/>
            <person name="Rahman M.S."/>
            <person name="Alam M."/>
        </authorList>
    </citation>
    <scope>NUCLEOTIDE SEQUENCE [LARGE SCALE GENOMIC DNA]</scope>
    <source>
        <strain evidence="2">cv. CVL-1</strain>
        <tissue evidence="1">Whole seedling</tissue>
    </source>
</reference>
<comment type="caution">
    <text evidence="1">The sequence shown here is derived from an EMBL/GenBank/DDBJ whole genome shotgun (WGS) entry which is preliminary data.</text>
</comment>
<sequence>MGQTGHLIGLSCDEGRGTQWWERKTGPYGTVFALFPRGAAWWSLPGGGGVGFGGPIETCGPKA</sequence>
<proteinExistence type="predicted"/>
<evidence type="ECO:0000313" key="1">
    <source>
        <dbReference type="EMBL" id="OMO78690.1"/>
    </source>
</evidence>
<evidence type="ECO:0000313" key="2">
    <source>
        <dbReference type="Proteomes" id="UP000188268"/>
    </source>
</evidence>
<dbReference type="OrthoDB" id="10325766at2759"/>
<accession>A0A1R3I7Z8</accession>
<organism evidence="1 2">
    <name type="scientific">Corchorus capsularis</name>
    <name type="common">Jute</name>
    <dbReference type="NCBI Taxonomy" id="210143"/>
    <lineage>
        <taxon>Eukaryota</taxon>
        <taxon>Viridiplantae</taxon>
        <taxon>Streptophyta</taxon>
        <taxon>Embryophyta</taxon>
        <taxon>Tracheophyta</taxon>
        <taxon>Spermatophyta</taxon>
        <taxon>Magnoliopsida</taxon>
        <taxon>eudicotyledons</taxon>
        <taxon>Gunneridae</taxon>
        <taxon>Pentapetalae</taxon>
        <taxon>rosids</taxon>
        <taxon>malvids</taxon>
        <taxon>Malvales</taxon>
        <taxon>Malvaceae</taxon>
        <taxon>Grewioideae</taxon>
        <taxon>Apeibeae</taxon>
        <taxon>Corchorus</taxon>
    </lineage>
</organism>
<dbReference type="EMBL" id="AWWV01010527">
    <property type="protein sequence ID" value="OMO78690.1"/>
    <property type="molecule type" value="Genomic_DNA"/>
</dbReference>
<gene>
    <name evidence="1" type="ORF">CCACVL1_14192</name>
</gene>